<dbReference type="InterPro" id="IPR025665">
    <property type="entry name" value="Beta-barrel_OMP_2"/>
</dbReference>
<protein>
    <recommendedName>
        <fullName evidence="2">Outer membrane protein beta-barrel domain-containing protein</fullName>
    </recommendedName>
</protein>
<dbReference type="Gene3D" id="2.40.160.20">
    <property type="match status" value="1"/>
</dbReference>
<evidence type="ECO:0000313" key="4">
    <source>
        <dbReference type="Proteomes" id="UP001501126"/>
    </source>
</evidence>
<feature type="chain" id="PRO_5045824515" description="Outer membrane protein beta-barrel domain-containing protein" evidence="1">
    <location>
        <begin position="21"/>
        <end position="219"/>
    </location>
</feature>
<comment type="caution">
    <text evidence="3">The sequence shown here is derived from an EMBL/GenBank/DDBJ whole genome shotgun (WGS) entry which is preliminary data.</text>
</comment>
<evidence type="ECO:0000259" key="2">
    <source>
        <dbReference type="Pfam" id="PF13568"/>
    </source>
</evidence>
<dbReference type="RefSeq" id="WP_343786600.1">
    <property type="nucleotide sequence ID" value="NZ_BAAAFH010000011.1"/>
</dbReference>
<sequence length="219" mass="24639">MKKILFTVASCLLFHGVNHAQDNMQLKEITLVGGKNFSSFIFKDSGGSKDKTLDYVMYNSFGANLSFTKRNHTIRPELLFRQAGAKSDFEGTSLSWKMNYLDLNVAYLYSVLNTRKFAISPGVGIGAGYMLNGEQHIGEVRYSVSETQALKRFDFGFHGLANFKAYLNDAFTISLEYRFGMGITQIENDVNAQMSRNLYHSALLGFGILLNQKKSSRFN</sequence>
<accession>A0ABP3Y6R5</accession>
<feature type="signal peptide" evidence="1">
    <location>
        <begin position="1"/>
        <end position="20"/>
    </location>
</feature>
<dbReference type="Pfam" id="PF13568">
    <property type="entry name" value="OMP_b-brl_2"/>
    <property type="match status" value="1"/>
</dbReference>
<feature type="domain" description="Outer membrane protein beta-barrel" evidence="2">
    <location>
        <begin position="20"/>
        <end position="181"/>
    </location>
</feature>
<organism evidence="3 4">
    <name type="scientific">Wandonia haliotis</name>
    <dbReference type="NCBI Taxonomy" id="574963"/>
    <lineage>
        <taxon>Bacteria</taxon>
        <taxon>Pseudomonadati</taxon>
        <taxon>Bacteroidota</taxon>
        <taxon>Flavobacteriia</taxon>
        <taxon>Flavobacteriales</taxon>
        <taxon>Crocinitomicaceae</taxon>
        <taxon>Wandonia</taxon>
    </lineage>
</organism>
<gene>
    <name evidence="3" type="ORF">GCM10009118_16910</name>
</gene>
<keyword evidence="1" id="KW-0732">Signal</keyword>
<proteinExistence type="predicted"/>
<name>A0ABP3Y6R5_9FLAO</name>
<evidence type="ECO:0000256" key="1">
    <source>
        <dbReference type="SAM" id="SignalP"/>
    </source>
</evidence>
<keyword evidence="4" id="KW-1185">Reference proteome</keyword>
<dbReference type="Proteomes" id="UP001501126">
    <property type="component" value="Unassembled WGS sequence"/>
</dbReference>
<dbReference type="SUPFAM" id="SSF56925">
    <property type="entry name" value="OMPA-like"/>
    <property type="match status" value="1"/>
</dbReference>
<reference evidence="4" key="1">
    <citation type="journal article" date="2019" name="Int. J. Syst. Evol. Microbiol.">
        <title>The Global Catalogue of Microorganisms (GCM) 10K type strain sequencing project: providing services to taxonomists for standard genome sequencing and annotation.</title>
        <authorList>
            <consortium name="The Broad Institute Genomics Platform"/>
            <consortium name="The Broad Institute Genome Sequencing Center for Infectious Disease"/>
            <person name="Wu L."/>
            <person name="Ma J."/>
        </authorList>
    </citation>
    <scope>NUCLEOTIDE SEQUENCE [LARGE SCALE GENOMIC DNA]</scope>
    <source>
        <strain evidence="4">JCM 16083</strain>
    </source>
</reference>
<evidence type="ECO:0000313" key="3">
    <source>
        <dbReference type="EMBL" id="GAA0875282.1"/>
    </source>
</evidence>
<dbReference type="InterPro" id="IPR011250">
    <property type="entry name" value="OMP/PagP_B-barrel"/>
</dbReference>
<dbReference type="EMBL" id="BAAAFH010000011">
    <property type="protein sequence ID" value="GAA0875282.1"/>
    <property type="molecule type" value="Genomic_DNA"/>
</dbReference>